<dbReference type="PANTHER" id="PTHR42748">
    <property type="entry name" value="NITROGEN METABOLITE REPRESSION PROTEIN NMRA FAMILY MEMBER"/>
    <property type="match status" value="1"/>
</dbReference>
<reference evidence="4" key="1">
    <citation type="submission" date="2023-04" db="EMBL/GenBank/DDBJ databases">
        <title>Black Yeasts Isolated from many extreme environments.</title>
        <authorList>
            <person name="Coleine C."/>
            <person name="Stajich J.E."/>
            <person name="Selbmann L."/>
        </authorList>
    </citation>
    <scope>NUCLEOTIDE SEQUENCE</scope>
    <source>
        <strain evidence="4">CCFEE 5312</strain>
    </source>
</reference>
<name>A0AAJ0DGG7_9PEZI</name>
<dbReference type="InterPro" id="IPR051164">
    <property type="entry name" value="NmrA-like_oxidored"/>
</dbReference>
<evidence type="ECO:0000256" key="2">
    <source>
        <dbReference type="ARBA" id="ARBA00022857"/>
    </source>
</evidence>
<evidence type="ECO:0000313" key="4">
    <source>
        <dbReference type="EMBL" id="KAK3053631.1"/>
    </source>
</evidence>
<dbReference type="InterPro" id="IPR008030">
    <property type="entry name" value="NmrA-like"/>
</dbReference>
<accession>A0AAJ0DGG7</accession>
<dbReference type="GO" id="GO:0005634">
    <property type="term" value="C:nucleus"/>
    <property type="evidence" value="ECO:0007669"/>
    <property type="project" value="TreeGrafter"/>
</dbReference>
<dbReference type="EMBL" id="JAWDJX010000015">
    <property type="protein sequence ID" value="KAK3053631.1"/>
    <property type="molecule type" value="Genomic_DNA"/>
</dbReference>
<dbReference type="InterPro" id="IPR036291">
    <property type="entry name" value="NAD(P)-bd_dom_sf"/>
</dbReference>
<sequence length="276" mass="30443">MPHRIFVTGATGNQGGAVIRALFDLNDSSIQVSGLTRDSNTPRAQQLAAKYPALKLSPVGFPPNAATEKRHGKDFIDAAISNGVKVFVQTTVDRGPDSDTNPTKVSHFISKFNIEKHLIRRTSEEGSKMTFTILRPTVFMENFGGGFMTKLMATAMRDSLPADLEVQMVAANDIGWFGAQALTRPEDARYQNQSISLAGDCLTYEEIQRIHQEVCGTSVPTTYSAVTWAVSVLVKELPMTLQSFVEDGFSADVQELWRVNPGLKTFRKWLEARKPS</sequence>
<dbReference type="AlphaFoldDB" id="A0AAJ0DGG7"/>
<evidence type="ECO:0000259" key="3">
    <source>
        <dbReference type="Pfam" id="PF05368"/>
    </source>
</evidence>
<dbReference type="Gene3D" id="3.40.50.720">
    <property type="entry name" value="NAD(P)-binding Rossmann-like Domain"/>
    <property type="match status" value="2"/>
</dbReference>
<proteinExistence type="inferred from homology"/>
<dbReference type="SUPFAM" id="SSF51735">
    <property type="entry name" value="NAD(P)-binding Rossmann-fold domains"/>
    <property type="match status" value="1"/>
</dbReference>
<gene>
    <name evidence="4" type="ORF">LTR09_005375</name>
</gene>
<dbReference type="Pfam" id="PF05368">
    <property type="entry name" value="NmrA"/>
    <property type="match status" value="1"/>
</dbReference>
<keyword evidence="5" id="KW-1185">Reference proteome</keyword>
<keyword evidence="2" id="KW-0521">NADP</keyword>
<comment type="similarity">
    <text evidence="1">Belongs to the NmrA-type oxidoreductase family.</text>
</comment>
<evidence type="ECO:0000313" key="5">
    <source>
        <dbReference type="Proteomes" id="UP001271007"/>
    </source>
</evidence>
<comment type="caution">
    <text evidence="4">The sequence shown here is derived from an EMBL/GenBank/DDBJ whole genome shotgun (WGS) entry which is preliminary data.</text>
</comment>
<feature type="domain" description="NmrA-like" evidence="3">
    <location>
        <begin position="65"/>
        <end position="227"/>
    </location>
</feature>
<organism evidence="4 5">
    <name type="scientific">Extremus antarcticus</name>
    <dbReference type="NCBI Taxonomy" id="702011"/>
    <lineage>
        <taxon>Eukaryota</taxon>
        <taxon>Fungi</taxon>
        <taxon>Dikarya</taxon>
        <taxon>Ascomycota</taxon>
        <taxon>Pezizomycotina</taxon>
        <taxon>Dothideomycetes</taxon>
        <taxon>Dothideomycetidae</taxon>
        <taxon>Mycosphaerellales</taxon>
        <taxon>Extremaceae</taxon>
        <taxon>Extremus</taxon>
    </lineage>
</organism>
<dbReference type="Proteomes" id="UP001271007">
    <property type="component" value="Unassembled WGS sequence"/>
</dbReference>
<protein>
    <recommendedName>
        <fullName evidence="3">NmrA-like domain-containing protein</fullName>
    </recommendedName>
</protein>
<evidence type="ECO:0000256" key="1">
    <source>
        <dbReference type="ARBA" id="ARBA00006328"/>
    </source>
</evidence>
<dbReference type="PANTHER" id="PTHR42748:SF7">
    <property type="entry name" value="NMRA LIKE REDOX SENSOR 1-RELATED"/>
    <property type="match status" value="1"/>
</dbReference>